<organism evidence="8 9">
    <name type="scientific">Monoraphidium neglectum</name>
    <dbReference type="NCBI Taxonomy" id="145388"/>
    <lineage>
        <taxon>Eukaryota</taxon>
        <taxon>Viridiplantae</taxon>
        <taxon>Chlorophyta</taxon>
        <taxon>core chlorophytes</taxon>
        <taxon>Chlorophyceae</taxon>
        <taxon>CS clade</taxon>
        <taxon>Sphaeropleales</taxon>
        <taxon>Selenastraceae</taxon>
        <taxon>Monoraphidium</taxon>
    </lineage>
</organism>
<keyword evidence="9" id="KW-1185">Reference proteome</keyword>
<dbReference type="OrthoDB" id="1924968at2759"/>
<feature type="repeat" description="Solcar" evidence="6">
    <location>
        <begin position="63"/>
        <end position="150"/>
    </location>
</feature>
<dbReference type="Pfam" id="PF00153">
    <property type="entry name" value="Mito_carr"/>
    <property type="match status" value="3"/>
</dbReference>
<keyword evidence="4" id="KW-0677">Repeat</keyword>
<dbReference type="PROSITE" id="PS50920">
    <property type="entry name" value="SOLCAR"/>
    <property type="match status" value="3"/>
</dbReference>
<dbReference type="PRINTS" id="PR00926">
    <property type="entry name" value="MITOCARRIER"/>
</dbReference>
<evidence type="ECO:0000313" key="9">
    <source>
        <dbReference type="Proteomes" id="UP000054498"/>
    </source>
</evidence>
<reference evidence="8 9" key="1">
    <citation type="journal article" date="2013" name="BMC Genomics">
        <title>Reconstruction of the lipid metabolism for the microalga Monoraphidium neglectum from its genome sequence reveals characteristics suitable for biofuel production.</title>
        <authorList>
            <person name="Bogen C."/>
            <person name="Al-Dilaimi A."/>
            <person name="Albersmeier A."/>
            <person name="Wichmann J."/>
            <person name="Grundmann M."/>
            <person name="Rupp O."/>
            <person name="Lauersen K.J."/>
            <person name="Blifernez-Klassen O."/>
            <person name="Kalinowski J."/>
            <person name="Goesmann A."/>
            <person name="Mussgnug J.H."/>
            <person name="Kruse O."/>
        </authorList>
    </citation>
    <scope>NUCLEOTIDE SEQUENCE [LARGE SCALE GENOMIC DNA]</scope>
    <source>
        <strain evidence="8 9">SAG 48.87</strain>
    </source>
</reference>
<evidence type="ECO:0000256" key="7">
    <source>
        <dbReference type="RuleBase" id="RU000488"/>
    </source>
</evidence>
<sequence>MARCRTVGQTVRVLLKEGGVRGMWRGTGPTVVRLSLGAGINFVALEKLKAFMLHGLPASQGHLGFLQAALVGGMSRALSAAVMSPVTLVKTRMEYGGPMATQYRSTWHALSTIAAQEGPRGLFRGLGPTVLANAPFSALYYMFYTKIKQAVSQEGRPQVAVNLMSGLVGATAATLLTQPSDVVRTRVQLGLGTAGATGAAAAAGAARANAWETLRAALRSGGPGALLTGAAPRIAKRSLQTALLWAVVSGQARMDPSFFRRDLRLPRHRDVRLEEFSAWGPDCGDMFFFPEGALNILFSPVDKNFSVKLKYIGFAPDGYCKRINACSHAEFYCAVRLLNLVRDKWPRQFKSWVNRVCANVGSGGKLGVPQPPPGAGGGGAGDAPAFIHLLTRGEEGQVLEWPQWPQAPLGKAAAYLKALHAEVDAAARSRRAPTWESVWTAIKLGIDWQPKDAEFADLPDPVRLVRPVKEALAGALSVTAAA</sequence>
<feature type="non-terminal residue" evidence="8">
    <location>
        <position position="482"/>
    </location>
</feature>
<dbReference type="GO" id="GO:0015187">
    <property type="term" value="F:glycine transmembrane transporter activity"/>
    <property type="evidence" value="ECO:0007669"/>
    <property type="project" value="TreeGrafter"/>
</dbReference>
<evidence type="ECO:0000256" key="3">
    <source>
        <dbReference type="ARBA" id="ARBA00022692"/>
    </source>
</evidence>
<evidence type="ECO:0000256" key="1">
    <source>
        <dbReference type="ARBA" id="ARBA00004141"/>
    </source>
</evidence>
<dbReference type="InterPro" id="IPR023395">
    <property type="entry name" value="MCP_dom_sf"/>
</dbReference>
<dbReference type="EMBL" id="KK102067">
    <property type="protein sequence ID" value="KIY98778.1"/>
    <property type="molecule type" value="Genomic_DNA"/>
</dbReference>
<gene>
    <name evidence="8" type="ORF">MNEG_9187</name>
</gene>
<evidence type="ECO:0000256" key="4">
    <source>
        <dbReference type="ARBA" id="ARBA00022737"/>
    </source>
</evidence>
<evidence type="ECO:0000256" key="6">
    <source>
        <dbReference type="PROSITE-ProRule" id="PRU00282"/>
    </source>
</evidence>
<dbReference type="Proteomes" id="UP000054498">
    <property type="component" value="Unassembled WGS sequence"/>
</dbReference>
<dbReference type="Gene3D" id="1.50.40.10">
    <property type="entry name" value="Mitochondrial carrier domain"/>
    <property type="match status" value="1"/>
</dbReference>
<dbReference type="STRING" id="145388.A0A0D2KTI4"/>
<comment type="subcellular location">
    <subcellularLocation>
        <location evidence="1">Membrane</location>
        <topology evidence="1">Multi-pass membrane protein</topology>
    </subcellularLocation>
</comment>
<dbReference type="KEGG" id="mng:MNEG_9187"/>
<dbReference type="PANTHER" id="PTHR46181">
    <property type="entry name" value="MITOCHONDRIAL GLYCINE TRANSPORTER"/>
    <property type="match status" value="1"/>
</dbReference>
<dbReference type="AlphaFoldDB" id="A0A0D2KTI4"/>
<accession>A0A0D2KTI4</accession>
<dbReference type="PANTHER" id="PTHR46181:SF3">
    <property type="entry name" value="MITOCHONDRIAL GLYCINE TRANSPORTER"/>
    <property type="match status" value="1"/>
</dbReference>
<protein>
    <submittedName>
        <fullName evidence="8">Solute carrier family 25 member 40</fullName>
    </submittedName>
</protein>
<dbReference type="SUPFAM" id="SSF103506">
    <property type="entry name" value="Mitochondrial carrier"/>
    <property type="match status" value="1"/>
</dbReference>
<evidence type="ECO:0000313" key="8">
    <source>
        <dbReference type="EMBL" id="KIY98778.1"/>
    </source>
</evidence>
<dbReference type="GO" id="GO:1904983">
    <property type="term" value="P:glycine import into mitochondrion"/>
    <property type="evidence" value="ECO:0007669"/>
    <property type="project" value="TreeGrafter"/>
</dbReference>
<dbReference type="GO" id="GO:0005739">
    <property type="term" value="C:mitochondrion"/>
    <property type="evidence" value="ECO:0007669"/>
    <property type="project" value="TreeGrafter"/>
</dbReference>
<feature type="repeat" description="Solcar" evidence="6">
    <location>
        <begin position="157"/>
        <end position="254"/>
    </location>
</feature>
<dbReference type="GO" id="GO:0016020">
    <property type="term" value="C:membrane"/>
    <property type="evidence" value="ECO:0007669"/>
    <property type="project" value="UniProtKB-SubCell"/>
</dbReference>
<comment type="similarity">
    <text evidence="7">Belongs to the mitochondrial carrier (TC 2.A.29) family.</text>
</comment>
<evidence type="ECO:0000256" key="2">
    <source>
        <dbReference type="ARBA" id="ARBA00022448"/>
    </source>
</evidence>
<keyword evidence="5 6" id="KW-0472">Membrane</keyword>
<name>A0A0D2KTI4_9CHLO</name>
<dbReference type="RefSeq" id="XP_013897798.1">
    <property type="nucleotide sequence ID" value="XM_014042344.1"/>
</dbReference>
<evidence type="ECO:0000256" key="5">
    <source>
        <dbReference type="ARBA" id="ARBA00023136"/>
    </source>
</evidence>
<dbReference type="InterPro" id="IPR002067">
    <property type="entry name" value="MCP"/>
</dbReference>
<keyword evidence="2 7" id="KW-0813">Transport</keyword>
<dbReference type="GeneID" id="25742062"/>
<feature type="repeat" description="Solcar" evidence="6">
    <location>
        <begin position="1"/>
        <end position="51"/>
    </location>
</feature>
<proteinExistence type="inferred from homology"/>
<keyword evidence="3 6" id="KW-0812">Transmembrane</keyword>
<dbReference type="InterPro" id="IPR018108">
    <property type="entry name" value="MCP_transmembrane"/>
</dbReference>